<evidence type="ECO:0000256" key="1">
    <source>
        <dbReference type="ARBA" id="ARBA00022679"/>
    </source>
</evidence>
<comment type="subunit">
    <text evidence="9">Homodimer.</text>
</comment>
<feature type="binding site" evidence="9">
    <location>
        <begin position="9"/>
        <end position="11"/>
    </location>
    <ligand>
        <name>substrate</name>
    </ligand>
</feature>
<feature type="binding site" evidence="9">
    <location>
        <position position="250"/>
    </location>
    <ligand>
        <name>K(+)</name>
        <dbReference type="ChEBI" id="CHEBI:29103"/>
    </ligand>
</feature>
<keyword evidence="12" id="KW-1185">Reference proteome</keyword>
<evidence type="ECO:0000256" key="3">
    <source>
        <dbReference type="ARBA" id="ARBA00022741"/>
    </source>
</evidence>
<evidence type="ECO:0000256" key="2">
    <source>
        <dbReference type="ARBA" id="ARBA00022723"/>
    </source>
</evidence>
<proteinExistence type="inferred from homology"/>
<keyword evidence="9" id="KW-0963">Cytoplasm</keyword>
<evidence type="ECO:0000256" key="5">
    <source>
        <dbReference type="ARBA" id="ARBA00022840"/>
    </source>
</evidence>
<dbReference type="PANTHER" id="PTHR10584">
    <property type="entry name" value="SUGAR KINASE"/>
    <property type="match status" value="1"/>
</dbReference>
<sequence length="307" mass="30229">MVFVFGSVNVDLVCRVATIPRPGETVLSARYEQLFGGKGANQAVAAARAGGAAVCLAGAVGDDELGERSRAALSGEGIDVGSLATTGERTGCAFITIDADGENAITVASGANLEARADAADPALFREDAVLVLQMEVPLAESLAAAERMRAAGGRVVVNLAPVPAGLRREDLRRLLAACSVLVVNETELAAAAALAGLSGETPAALAGALGAGYALAVIATLGGDGVLLADAPGTIETLPALAVDVVDTTGAGDTFVGVFASGLAAGLALPQAARRAVAAASLACRKVGAQTAMPFAAEIDAALSAP</sequence>
<evidence type="ECO:0000256" key="8">
    <source>
        <dbReference type="ARBA" id="ARBA00023277"/>
    </source>
</evidence>
<dbReference type="InterPro" id="IPR011877">
    <property type="entry name" value="Ribokinase"/>
</dbReference>
<feature type="binding site" evidence="9">
    <location>
        <begin position="253"/>
        <end position="254"/>
    </location>
    <ligand>
        <name>ATP</name>
        <dbReference type="ChEBI" id="CHEBI:30616"/>
    </ligand>
</feature>
<dbReference type="InterPro" id="IPR011611">
    <property type="entry name" value="PfkB_dom"/>
</dbReference>
<comment type="pathway">
    <text evidence="9">Carbohydrate metabolism; D-ribose degradation; D-ribose 5-phosphate from beta-D-ribopyranose: step 2/2.</text>
</comment>
<keyword evidence="5 9" id="KW-0067">ATP-binding</keyword>
<feature type="binding site" evidence="9">
    <location>
        <position position="289"/>
    </location>
    <ligand>
        <name>K(+)</name>
        <dbReference type="ChEBI" id="CHEBI:29103"/>
    </ligand>
</feature>
<dbReference type="SUPFAM" id="SSF53613">
    <property type="entry name" value="Ribokinase-like"/>
    <property type="match status" value="1"/>
</dbReference>
<protein>
    <recommendedName>
        <fullName evidence="9">Ribokinase</fullName>
        <shortName evidence="9">RK</shortName>
        <ecNumber evidence="9">2.7.1.15</ecNumber>
    </recommendedName>
</protein>
<evidence type="ECO:0000256" key="9">
    <source>
        <dbReference type="HAMAP-Rule" id="MF_01987"/>
    </source>
</evidence>
<comment type="caution">
    <text evidence="11">The sequence shown here is derived from an EMBL/GenBank/DDBJ whole genome shotgun (WGS) entry which is preliminary data.</text>
</comment>
<dbReference type="Proteomes" id="UP000664288">
    <property type="component" value="Unassembled WGS sequence"/>
</dbReference>
<dbReference type="Gene3D" id="3.40.1190.20">
    <property type="match status" value="1"/>
</dbReference>
<evidence type="ECO:0000256" key="6">
    <source>
        <dbReference type="ARBA" id="ARBA00022842"/>
    </source>
</evidence>
<feature type="binding site" evidence="9">
    <location>
        <begin position="37"/>
        <end position="41"/>
    </location>
    <ligand>
        <name>substrate</name>
    </ligand>
</feature>
<accession>A0ABS3J1P4</accession>
<feature type="binding site" evidence="9">
    <location>
        <position position="254"/>
    </location>
    <ligand>
        <name>substrate</name>
    </ligand>
</feature>
<name>A0ABS3J1P4_9HYPH</name>
<gene>
    <name evidence="9" type="primary">rbsK</name>
    <name evidence="11" type="ORF">J1C47_05335</name>
</gene>
<feature type="binding site" evidence="9">
    <location>
        <position position="284"/>
    </location>
    <ligand>
        <name>K(+)</name>
        <dbReference type="ChEBI" id="CHEBI:29103"/>
    </ligand>
</feature>
<comment type="subcellular location">
    <subcellularLocation>
        <location evidence="9">Cytoplasm</location>
    </subcellularLocation>
</comment>
<dbReference type="InterPro" id="IPR002139">
    <property type="entry name" value="Ribo/fructo_kinase"/>
</dbReference>
<comment type="function">
    <text evidence="9">Catalyzes the phosphorylation of ribose at O-5 in a reaction requiring ATP and magnesium. The resulting D-ribose-5-phosphate can then be used either for sythesis of nucleotides, histidine, and tryptophan, or as a component of the pentose phosphate pathway.</text>
</comment>
<feature type="active site" description="Proton acceptor" evidence="9">
    <location>
        <position position="254"/>
    </location>
</feature>
<dbReference type="HAMAP" id="MF_01987">
    <property type="entry name" value="Ribokinase"/>
    <property type="match status" value="1"/>
</dbReference>
<keyword evidence="3 9" id="KW-0547">Nucleotide-binding</keyword>
<keyword evidence="4 9" id="KW-0418">Kinase</keyword>
<keyword evidence="8 9" id="KW-0119">Carbohydrate metabolism</keyword>
<comment type="activity regulation">
    <text evidence="9">Activated by a monovalent cation that binds near, but not in, the active site. The most likely occupant of the site in vivo is potassium. Ion binding induces a conformational change that may alter substrate affinity.</text>
</comment>
<evidence type="ECO:0000313" key="12">
    <source>
        <dbReference type="Proteomes" id="UP000664288"/>
    </source>
</evidence>
<keyword evidence="1 9" id="KW-0808">Transferase</keyword>
<feature type="binding site" evidence="9">
    <location>
        <position position="248"/>
    </location>
    <ligand>
        <name>K(+)</name>
        <dbReference type="ChEBI" id="CHEBI:29103"/>
    </ligand>
</feature>
<comment type="caution">
    <text evidence="9">Lacks conserved residue(s) required for the propagation of feature annotation.</text>
</comment>
<reference evidence="11 12" key="1">
    <citation type="submission" date="2021-03" db="EMBL/GenBank/DDBJ databases">
        <title>Whole genome sequence of Jiella sp. MQZ13P-4.</title>
        <authorList>
            <person name="Tuo L."/>
        </authorList>
    </citation>
    <scope>NUCLEOTIDE SEQUENCE [LARGE SCALE GENOMIC DNA]</scope>
    <source>
        <strain evidence="11 12">MQZ13P-4</strain>
    </source>
</reference>
<dbReference type="PRINTS" id="PR00990">
    <property type="entry name" value="RIBOKINASE"/>
</dbReference>
<feature type="binding site" evidence="9">
    <location>
        <position position="185"/>
    </location>
    <ligand>
        <name>ATP</name>
        <dbReference type="ChEBI" id="CHEBI:30616"/>
    </ligand>
</feature>
<evidence type="ECO:0000256" key="7">
    <source>
        <dbReference type="ARBA" id="ARBA00022958"/>
    </source>
</evidence>
<organism evidence="11 12">
    <name type="scientific">Jiella sonneratiae</name>
    <dbReference type="NCBI Taxonomy" id="2816856"/>
    <lineage>
        <taxon>Bacteria</taxon>
        <taxon>Pseudomonadati</taxon>
        <taxon>Pseudomonadota</taxon>
        <taxon>Alphaproteobacteria</taxon>
        <taxon>Hyphomicrobiales</taxon>
        <taxon>Aurantimonadaceae</taxon>
        <taxon>Jiella</taxon>
    </lineage>
</organism>
<dbReference type="Pfam" id="PF00294">
    <property type="entry name" value="PfkB"/>
    <property type="match status" value="1"/>
</dbReference>
<keyword evidence="6 9" id="KW-0460">Magnesium</keyword>
<evidence type="ECO:0000313" key="11">
    <source>
        <dbReference type="EMBL" id="MBO0903055.1"/>
    </source>
</evidence>
<feature type="binding site" evidence="9">
    <location>
        <position position="136"/>
    </location>
    <ligand>
        <name>substrate</name>
    </ligand>
</feature>
<evidence type="ECO:0000259" key="10">
    <source>
        <dbReference type="Pfam" id="PF00294"/>
    </source>
</evidence>
<dbReference type="InterPro" id="IPR029056">
    <property type="entry name" value="Ribokinase-like"/>
</dbReference>
<comment type="similarity">
    <text evidence="9">Belongs to the carbohydrate kinase PfkB family. Ribokinase subfamily.</text>
</comment>
<dbReference type="EC" id="2.7.1.15" evidence="9"/>
<keyword evidence="2 9" id="KW-0479">Metal-binding</keyword>
<feature type="binding site" evidence="9">
    <location>
        <begin position="221"/>
        <end position="226"/>
    </location>
    <ligand>
        <name>ATP</name>
        <dbReference type="ChEBI" id="CHEBI:30616"/>
    </ligand>
</feature>
<evidence type="ECO:0000256" key="4">
    <source>
        <dbReference type="ARBA" id="ARBA00022777"/>
    </source>
</evidence>
<feature type="domain" description="Carbohydrate kinase PfkB" evidence="10">
    <location>
        <begin position="2"/>
        <end position="295"/>
    </location>
</feature>
<dbReference type="PANTHER" id="PTHR10584:SF166">
    <property type="entry name" value="RIBOKINASE"/>
    <property type="match status" value="1"/>
</dbReference>
<comment type="catalytic activity">
    <reaction evidence="9">
        <text>D-ribose + ATP = D-ribose 5-phosphate + ADP + H(+)</text>
        <dbReference type="Rhea" id="RHEA:13697"/>
        <dbReference type="ChEBI" id="CHEBI:15378"/>
        <dbReference type="ChEBI" id="CHEBI:30616"/>
        <dbReference type="ChEBI" id="CHEBI:47013"/>
        <dbReference type="ChEBI" id="CHEBI:78346"/>
        <dbReference type="ChEBI" id="CHEBI:456216"/>
        <dbReference type="EC" id="2.7.1.15"/>
    </reaction>
</comment>
<comment type="cofactor">
    <cofactor evidence="9">
        <name>Mg(2+)</name>
        <dbReference type="ChEBI" id="CHEBI:18420"/>
    </cofactor>
    <text evidence="9">Requires a divalent cation, most likely magnesium in vivo, as an electrophilic catalyst to aid phosphoryl group transfer. It is the chelate of the metal and the nucleotide that is the actual substrate.</text>
</comment>
<dbReference type="EMBL" id="JAFMPY010000004">
    <property type="protein sequence ID" value="MBO0903055.1"/>
    <property type="molecule type" value="Genomic_DNA"/>
</dbReference>
<keyword evidence="7 9" id="KW-0630">Potassium</keyword>
<feature type="binding site" evidence="9">
    <location>
        <position position="287"/>
    </location>
    <ligand>
        <name>K(+)</name>
        <dbReference type="ChEBI" id="CHEBI:29103"/>
    </ligand>
</feature>